<protein>
    <submittedName>
        <fullName evidence="3">Uncharacterized protein</fullName>
    </submittedName>
</protein>
<evidence type="ECO:0000313" key="3">
    <source>
        <dbReference type="EMBL" id="GAA3887599.1"/>
    </source>
</evidence>
<comment type="caution">
    <text evidence="3">The sequence shown here is derived from an EMBL/GenBank/DDBJ whole genome shotgun (WGS) entry which is preliminary data.</text>
</comment>
<proteinExistence type="predicted"/>
<feature type="chain" id="PRO_5045434029" evidence="2">
    <location>
        <begin position="21"/>
        <end position="160"/>
    </location>
</feature>
<evidence type="ECO:0000313" key="4">
    <source>
        <dbReference type="Proteomes" id="UP001500827"/>
    </source>
</evidence>
<dbReference type="Proteomes" id="UP001500827">
    <property type="component" value="Unassembled WGS sequence"/>
</dbReference>
<dbReference type="EMBL" id="BAABBM010000001">
    <property type="protein sequence ID" value="GAA3887599.1"/>
    <property type="molecule type" value="Genomic_DNA"/>
</dbReference>
<feature type="region of interest" description="Disordered" evidence="1">
    <location>
        <begin position="131"/>
        <end position="160"/>
    </location>
</feature>
<dbReference type="RefSeq" id="WP_344697958.1">
    <property type="nucleotide sequence ID" value="NZ_BAABBM010000001.1"/>
</dbReference>
<feature type="signal peptide" evidence="2">
    <location>
        <begin position="1"/>
        <end position="20"/>
    </location>
</feature>
<evidence type="ECO:0000256" key="1">
    <source>
        <dbReference type="SAM" id="MobiDB-lite"/>
    </source>
</evidence>
<organism evidence="3 4">
    <name type="scientific">Sphingomonas limnosediminicola</name>
    <dbReference type="NCBI Taxonomy" id="940133"/>
    <lineage>
        <taxon>Bacteria</taxon>
        <taxon>Pseudomonadati</taxon>
        <taxon>Pseudomonadota</taxon>
        <taxon>Alphaproteobacteria</taxon>
        <taxon>Sphingomonadales</taxon>
        <taxon>Sphingomonadaceae</taxon>
        <taxon>Sphingomonas</taxon>
    </lineage>
</organism>
<keyword evidence="2" id="KW-0732">Signal</keyword>
<name>A0ABP7KUN5_9SPHN</name>
<accession>A0ABP7KUN5</accession>
<sequence>MRSAYAIVLAGLGAAAIASAAVAASRDTHTMNVQLPDGSTARVKYVGDVAPKVTVVPARVTPFGLFDRSMFDIQRQIDAMMQEVAAVTQMPATLAGAPELNVAAFGNAPEGSSITVVSESNGSKTCVRTTEVTGQGTGKPPKVVTKVSGDCGPEPAKPTA</sequence>
<gene>
    <name evidence="3" type="ORF">GCM10022276_03310</name>
</gene>
<evidence type="ECO:0000256" key="2">
    <source>
        <dbReference type="SAM" id="SignalP"/>
    </source>
</evidence>
<keyword evidence="4" id="KW-1185">Reference proteome</keyword>
<reference evidence="4" key="1">
    <citation type="journal article" date="2019" name="Int. J. Syst. Evol. Microbiol.">
        <title>The Global Catalogue of Microorganisms (GCM) 10K type strain sequencing project: providing services to taxonomists for standard genome sequencing and annotation.</title>
        <authorList>
            <consortium name="The Broad Institute Genomics Platform"/>
            <consortium name="The Broad Institute Genome Sequencing Center for Infectious Disease"/>
            <person name="Wu L."/>
            <person name="Ma J."/>
        </authorList>
    </citation>
    <scope>NUCLEOTIDE SEQUENCE [LARGE SCALE GENOMIC DNA]</scope>
    <source>
        <strain evidence="4">JCM 17543</strain>
    </source>
</reference>